<dbReference type="Pfam" id="PF04052">
    <property type="entry name" value="TolB_N"/>
    <property type="match status" value="1"/>
</dbReference>
<dbReference type="GO" id="GO:0017038">
    <property type="term" value="P:protein import"/>
    <property type="evidence" value="ECO:0007669"/>
    <property type="project" value="InterPro"/>
</dbReference>
<evidence type="ECO:0000256" key="2">
    <source>
        <dbReference type="ARBA" id="ARBA00009820"/>
    </source>
</evidence>
<protein>
    <recommendedName>
        <fullName evidence="5">Tol-Pal system protein TolB</fullName>
    </recommendedName>
</protein>
<evidence type="ECO:0000259" key="6">
    <source>
        <dbReference type="Pfam" id="PF04052"/>
    </source>
</evidence>
<dbReference type="Proteomes" id="UP000066549">
    <property type="component" value="Chromosome"/>
</dbReference>
<sequence>MKKLAFLFITLFYLTPLPAIEVIDILGGKANELSVAVIPFQDDLIENEKNQIHNVIKSDLSRSGFFRVIDIGGVNKLPTSLNDVDYSFWSGLQTELLVIGRVQRGDDQIKVVYELIDVFKEKMMVSSEYSGNIKQDRQIGHQISNVIYEKITGSKGVFHTKIGFVQKINNNKYQLNVSDMDGFNKKAIVTSNQPIISTRWSPDGEKIAYVSFEKKKPVIYVQNLKNGERQLVANFKGNNSAPAWSPDNKQLAIVLTYNNFSQIYVMNADGTNIKRLMRSRSIDTEPTWAPDGKSIFFVSDRGGGPQIYKIDLKTEQIRRVTFEGKYNVSPQLSPDGKLLTFITNDNGAFKVGVQNLISNQVMKLTQGRNDEAPVFSPNGHMVLYTHKDSEKETSLSTVSLNGFKTQVINTDSVRNYEATWSPIDF</sequence>
<evidence type="ECO:0000256" key="4">
    <source>
        <dbReference type="ARBA" id="ARBA00022764"/>
    </source>
</evidence>
<evidence type="ECO:0000313" key="7">
    <source>
        <dbReference type="EMBL" id="AKO65948.1"/>
    </source>
</evidence>
<organism evidence="7 8">
    <name type="scientific">Methylophilales bacterium MBRS-H7</name>
    <dbReference type="NCBI Taxonomy" id="1623450"/>
    <lineage>
        <taxon>Bacteria</taxon>
        <taxon>Pseudomonadati</taxon>
        <taxon>Pseudomonadota</taxon>
        <taxon>Betaproteobacteria</taxon>
        <taxon>Nitrosomonadales</taxon>
        <taxon>OM43 clade</taxon>
    </lineage>
</organism>
<dbReference type="GO" id="GO:0042597">
    <property type="term" value="C:periplasmic space"/>
    <property type="evidence" value="ECO:0007669"/>
    <property type="project" value="UniProtKB-SubCell"/>
</dbReference>
<dbReference type="SUPFAM" id="SSF69304">
    <property type="entry name" value="Tricorn protease N-terminal domain"/>
    <property type="match status" value="1"/>
</dbReference>
<keyword evidence="5" id="KW-0131">Cell cycle</keyword>
<dbReference type="GO" id="GO:0051301">
    <property type="term" value="P:cell division"/>
    <property type="evidence" value="ECO:0007669"/>
    <property type="project" value="UniProtKB-UniRule"/>
</dbReference>
<name>A0A0H4J2H1_9PROT</name>
<comment type="similarity">
    <text evidence="2 5">Belongs to the TolB family.</text>
</comment>
<dbReference type="EMBL" id="CP011002">
    <property type="protein sequence ID" value="AKO65948.1"/>
    <property type="molecule type" value="Genomic_DNA"/>
</dbReference>
<dbReference type="Pfam" id="PF07676">
    <property type="entry name" value="PD40"/>
    <property type="match status" value="4"/>
</dbReference>
<comment type="subunit">
    <text evidence="5">The Tol-Pal system is composed of five core proteins: the inner membrane proteins TolA, TolQ and TolR, the periplasmic protein TolB and the outer membrane protein Pal. They form a network linking the inner and outer membranes and the peptidoglycan layer.</text>
</comment>
<dbReference type="InterPro" id="IPR014167">
    <property type="entry name" value="Tol-Pal_TolB"/>
</dbReference>
<dbReference type="Gene3D" id="3.40.50.10070">
    <property type="entry name" value="TolB, N-terminal domain"/>
    <property type="match status" value="1"/>
</dbReference>
<reference evidence="7 8" key="1">
    <citation type="submission" date="2015-03" db="EMBL/GenBank/DDBJ databases">
        <title>Comparative analysis of the OM43 clade including a novel species from Red Sea uncovers genomic and metabolic diversity among marine methylotrophs.</title>
        <authorList>
            <person name="Jimenez-Infante F."/>
            <person name="Ngugi D.K."/>
            <person name="Vinu M."/>
            <person name="Alam I."/>
            <person name="Kamau A."/>
            <person name="Blom J."/>
            <person name="Bajic V.B."/>
            <person name="Stingl U."/>
        </authorList>
    </citation>
    <scope>NUCLEOTIDE SEQUENCE [LARGE SCALE GENOMIC DNA]</scope>
    <source>
        <strain evidence="7 8">MBRSH7</strain>
    </source>
</reference>
<accession>A0A0H4J2H1</accession>
<dbReference type="InterPro" id="IPR011042">
    <property type="entry name" value="6-blade_b-propeller_TolB-like"/>
</dbReference>
<dbReference type="HAMAP" id="MF_00671">
    <property type="entry name" value="TolB"/>
    <property type="match status" value="1"/>
</dbReference>
<keyword evidence="5" id="KW-0132">Cell division</keyword>
<evidence type="ECO:0000256" key="1">
    <source>
        <dbReference type="ARBA" id="ARBA00004418"/>
    </source>
</evidence>
<keyword evidence="3 5" id="KW-0732">Signal</keyword>
<dbReference type="Gene3D" id="2.120.10.30">
    <property type="entry name" value="TolB, C-terminal domain"/>
    <property type="match status" value="1"/>
</dbReference>
<dbReference type="OrthoDB" id="9802240at2"/>
<keyword evidence="8" id="KW-1185">Reference proteome</keyword>
<dbReference type="InterPro" id="IPR007195">
    <property type="entry name" value="TolB_N"/>
</dbReference>
<feature type="domain" description="TolB N-terminal" evidence="6">
    <location>
        <begin position="22"/>
        <end position="123"/>
    </location>
</feature>
<evidence type="ECO:0000256" key="5">
    <source>
        <dbReference type="HAMAP-Rule" id="MF_00671"/>
    </source>
</evidence>
<comment type="subcellular location">
    <subcellularLocation>
        <location evidence="1 5">Periplasm</location>
    </subcellularLocation>
</comment>
<dbReference type="NCBIfam" id="TIGR02800">
    <property type="entry name" value="propeller_TolB"/>
    <property type="match status" value="1"/>
</dbReference>
<dbReference type="AlphaFoldDB" id="A0A0H4J2H1"/>
<proteinExistence type="inferred from homology"/>
<dbReference type="PANTHER" id="PTHR36842">
    <property type="entry name" value="PROTEIN TOLB HOMOLOG"/>
    <property type="match status" value="1"/>
</dbReference>
<dbReference type="InterPro" id="IPR011659">
    <property type="entry name" value="WD40"/>
</dbReference>
<dbReference type="SUPFAM" id="SSF52964">
    <property type="entry name" value="TolB, N-terminal domain"/>
    <property type="match status" value="1"/>
</dbReference>
<dbReference type="PATRIC" id="fig|1623450.3.peg.860"/>
<keyword evidence="4 5" id="KW-0574">Periplasm</keyword>
<evidence type="ECO:0000256" key="3">
    <source>
        <dbReference type="ARBA" id="ARBA00022729"/>
    </source>
</evidence>
<gene>
    <name evidence="5" type="primary">tolB</name>
    <name evidence="7" type="ORF">VI33_04335</name>
</gene>
<dbReference type="PANTHER" id="PTHR36842:SF1">
    <property type="entry name" value="PROTEIN TOLB"/>
    <property type="match status" value="1"/>
</dbReference>
<evidence type="ECO:0000313" key="8">
    <source>
        <dbReference type="Proteomes" id="UP000066549"/>
    </source>
</evidence>
<comment type="function">
    <text evidence="5">Part of the Tol-Pal system, which plays a role in outer membrane invagination during cell division and is important for maintaining outer membrane integrity.</text>
</comment>